<feature type="domain" description="NAD-dependent epimerase/dehydratase" evidence="11">
    <location>
        <begin position="3"/>
        <end position="262"/>
    </location>
</feature>
<dbReference type="EC" id="5.1.3.2" evidence="5 10"/>
<gene>
    <name evidence="12" type="primary">galE</name>
</gene>
<comment type="pathway">
    <text evidence="3 10">Carbohydrate metabolism; galactose metabolism.</text>
</comment>
<dbReference type="InterPro" id="IPR036291">
    <property type="entry name" value="NAD(P)-bd_dom_sf"/>
</dbReference>
<evidence type="ECO:0000256" key="4">
    <source>
        <dbReference type="ARBA" id="ARBA00007637"/>
    </source>
</evidence>
<sequence>MAILVTGGAGYIGSHTVLALLERGDDVVVLDNLSNSSRESLFRVEALTGKTLTLYIDDVLNRNALKDIFAQHKITDVIHFAGLKSVGESVQKPIEYYKNNVTGTLVLLDEMISAGINSLIFSSSATVYGNPETVPLHEECKVGGTTNPYGTSKLMAEQILKDVASANPDFRITCLRYFNPVGAHPSGIIGEDPNGIPCNLLPYIAQVAIGKLECLSVYGSDYSTNDGTGVRDYIHVMDLADGHLAALDHKNEGISFKTYNLGTGVGYSVLDLIRAFERASGVKISYKFVERRSGDVAECWSDSSLAAKELGWKATRQLEDMMRDSWNWQKNNPDGYAV</sequence>
<dbReference type="EMBL" id="KX117088">
    <property type="protein sequence ID" value="ANF30048.1"/>
    <property type="molecule type" value="Genomic_DNA"/>
</dbReference>
<dbReference type="Gene3D" id="3.40.50.720">
    <property type="entry name" value="NAD(P)-binding Rossmann-like Domain"/>
    <property type="match status" value="1"/>
</dbReference>
<reference evidence="12" key="1">
    <citation type="journal article" date="2016" name="PLoS ONE">
        <title>Genetic Diversity of O-Antigens in Hafnia alvei and the Development of a Suspension Array for Serotype Detection.</title>
        <authorList>
            <person name="Duan Z."/>
            <person name="Niedziela T."/>
            <person name="Lugowski C."/>
            <person name="Cao B."/>
            <person name="Wang T."/>
            <person name="Xu L."/>
            <person name="Yang B."/>
            <person name="Liu B."/>
            <person name="Wang L."/>
        </authorList>
    </citation>
    <scope>NUCLEOTIDE SEQUENCE</scope>
    <source>
        <strain evidence="12">PCM1211</strain>
    </source>
</reference>
<dbReference type="InterPro" id="IPR001509">
    <property type="entry name" value="Epimerase_deHydtase"/>
</dbReference>
<dbReference type="GO" id="GO:0003978">
    <property type="term" value="F:UDP-glucose 4-epimerase activity"/>
    <property type="evidence" value="ECO:0007669"/>
    <property type="project" value="UniProtKB-UniRule"/>
</dbReference>
<evidence type="ECO:0000256" key="2">
    <source>
        <dbReference type="ARBA" id="ARBA00001911"/>
    </source>
</evidence>
<keyword evidence="8" id="KW-0299">Galactose metabolism</keyword>
<comment type="cofactor">
    <cofactor evidence="2 10">
        <name>NAD(+)</name>
        <dbReference type="ChEBI" id="CHEBI:57540"/>
    </cofactor>
</comment>
<comment type="similarity">
    <text evidence="4 10">Belongs to the NAD(P)-dependent epimerase/dehydratase family.</text>
</comment>
<dbReference type="PRINTS" id="PR01713">
    <property type="entry name" value="NUCEPIMERASE"/>
</dbReference>
<dbReference type="SUPFAM" id="SSF51735">
    <property type="entry name" value="NAD(P)-binding Rossmann-fold domains"/>
    <property type="match status" value="1"/>
</dbReference>
<name>A0A172X0A0_HAFAL</name>
<comment type="catalytic activity">
    <reaction evidence="1 10">
        <text>UDP-alpha-D-glucose = UDP-alpha-D-galactose</text>
        <dbReference type="Rhea" id="RHEA:22168"/>
        <dbReference type="ChEBI" id="CHEBI:58885"/>
        <dbReference type="ChEBI" id="CHEBI:66914"/>
        <dbReference type="EC" id="5.1.3.2"/>
    </reaction>
</comment>
<evidence type="ECO:0000256" key="1">
    <source>
        <dbReference type="ARBA" id="ARBA00000083"/>
    </source>
</evidence>
<evidence type="ECO:0000313" key="12">
    <source>
        <dbReference type="EMBL" id="ANF30048.1"/>
    </source>
</evidence>
<evidence type="ECO:0000256" key="8">
    <source>
        <dbReference type="ARBA" id="ARBA00023144"/>
    </source>
</evidence>
<protein>
    <recommendedName>
        <fullName evidence="6 10">UDP-glucose 4-epimerase</fullName>
        <ecNumber evidence="5 10">5.1.3.2</ecNumber>
    </recommendedName>
</protein>
<dbReference type="NCBIfam" id="NF007956">
    <property type="entry name" value="PRK10675.1"/>
    <property type="match status" value="1"/>
</dbReference>
<accession>A0A172X0A0</accession>
<dbReference type="CDD" id="cd05247">
    <property type="entry name" value="UDP_G4E_1_SDR_e"/>
    <property type="match status" value="1"/>
</dbReference>
<evidence type="ECO:0000259" key="11">
    <source>
        <dbReference type="Pfam" id="PF01370"/>
    </source>
</evidence>
<dbReference type="GO" id="GO:0005829">
    <property type="term" value="C:cytosol"/>
    <property type="evidence" value="ECO:0007669"/>
    <property type="project" value="TreeGrafter"/>
</dbReference>
<dbReference type="Gene3D" id="3.90.25.10">
    <property type="entry name" value="UDP-galactose 4-epimerase, domain 1"/>
    <property type="match status" value="1"/>
</dbReference>
<dbReference type="GO" id="GO:0006012">
    <property type="term" value="P:galactose metabolic process"/>
    <property type="evidence" value="ECO:0007669"/>
    <property type="project" value="UniProtKB-UniPathway"/>
</dbReference>
<dbReference type="InterPro" id="IPR005886">
    <property type="entry name" value="UDP_G4E"/>
</dbReference>
<comment type="subunit">
    <text evidence="10">Homodimer.</text>
</comment>
<dbReference type="PANTHER" id="PTHR43725">
    <property type="entry name" value="UDP-GLUCOSE 4-EPIMERASE"/>
    <property type="match status" value="1"/>
</dbReference>
<proteinExistence type="inferred from homology"/>
<evidence type="ECO:0000256" key="9">
    <source>
        <dbReference type="ARBA" id="ARBA00023235"/>
    </source>
</evidence>
<dbReference type="Pfam" id="PF01370">
    <property type="entry name" value="Epimerase"/>
    <property type="match status" value="1"/>
</dbReference>
<keyword evidence="7 10" id="KW-0520">NAD</keyword>
<evidence type="ECO:0000256" key="6">
    <source>
        <dbReference type="ARBA" id="ARBA00018569"/>
    </source>
</evidence>
<evidence type="ECO:0000256" key="10">
    <source>
        <dbReference type="RuleBase" id="RU366046"/>
    </source>
</evidence>
<organism evidence="12">
    <name type="scientific">Hafnia alvei</name>
    <dbReference type="NCBI Taxonomy" id="569"/>
    <lineage>
        <taxon>Bacteria</taxon>
        <taxon>Pseudomonadati</taxon>
        <taxon>Pseudomonadota</taxon>
        <taxon>Gammaproteobacteria</taxon>
        <taxon>Enterobacterales</taxon>
        <taxon>Hafniaceae</taxon>
        <taxon>Hafnia</taxon>
    </lineage>
</organism>
<keyword evidence="10" id="KW-0119">Carbohydrate metabolism</keyword>
<keyword evidence="9 10" id="KW-0413">Isomerase</keyword>
<dbReference type="UniPathway" id="UPA00214"/>
<evidence type="ECO:0000256" key="3">
    <source>
        <dbReference type="ARBA" id="ARBA00004947"/>
    </source>
</evidence>
<dbReference type="NCBIfam" id="TIGR01179">
    <property type="entry name" value="galE"/>
    <property type="match status" value="1"/>
</dbReference>
<dbReference type="PANTHER" id="PTHR43725:SF47">
    <property type="entry name" value="UDP-GLUCOSE 4-EPIMERASE"/>
    <property type="match status" value="1"/>
</dbReference>
<dbReference type="AlphaFoldDB" id="A0A172X0A0"/>
<evidence type="ECO:0000256" key="5">
    <source>
        <dbReference type="ARBA" id="ARBA00013189"/>
    </source>
</evidence>
<evidence type="ECO:0000256" key="7">
    <source>
        <dbReference type="ARBA" id="ARBA00023027"/>
    </source>
</evidence>